<feature type="transmembrane region" description="Helical" evidence="6">
    <location>
        <begin position="304"/>
        <end position="320"/>
    </location>
</feature>
<feature type="transmembrane region" description="Helical" evidence="6">
    <location>
        <begin position="399"/>
        <end position="419"/>
    </location>
</feature>
<dbReference type="PANTHER" id="PTHR30619:SF1">
    <property type="entry name" value="RECOMBINATION PROTEIN 2"/>
    <property type="match status" value="1"/>
</dbReference>
<dbReference type="PANTHER" id="PTHR30619">
    <property type="entry name" value="DNA INTERNALIZATION/COMPETENCE PROTEIN COMEC/REC2"/>
    <property type="match status" value="1"/>
</dbReference>
<accession>A0A1X4GAC7</accession>
<evidence type="ECO:0000256" key="5">
    <source>
        <dbReference type="ARBA" id="ARBA00023136"/>
    </source>
</evidence>
<gene>
    <name evidence="9" type="ORF">B7O87_05015</name>
</gene>
<keyword evidence="4 6" id="KW-1133">Transmembrane helix</keyword>
<feature type="domain" description="DUF4131" evidence="8">
    <location>
        <begin position="21"/>
        <end position="217"/>
    </location>
</feature>
<reference evidence="10" key="1">
    <citation type="submission" date="2017-04" db="EMBL/GenBank/DDBJ databases">
        <authorList>
            <person name="Abreu V.A."/>
            <person name="Popin R.V."/>
            <person name="Rigonato J."/>
            <person name="Andreote A.P."/>
            <person name="Schaker P.C."/>
            <person name="Hoff-Risseti C."/>
            <person name="Alvarenga D.O."/>
            <person name="Varani A.M."/>
            <person name="Fiore M.F."/>
        </authorList>
    </citation>
    <scope>NUCLEOTIDE SEQUENCE [LARGE SCALE GENOMIC DNA]</scope>
    <source>
        <strain evidence="10">CENA303</strain>
    </source>
</reference>
<proteinExistence type="predicted"/>
<dbReference type="InterPro" id="IPR004477">
    <property type="entry name" value="ComEC_N"/>
</dbReference>
<evidence type="ECO:0000256" key="3">
    <source>
        <dbReference type="ARBA" id="ARBA00022692"/>
    </source>
</evidence>
<evidence type="ECO:0000256" key="2">
    <source>
        <dbReference type="ARBA" id="ARBA00022475"/>
    </source>
</evidence>
<feature type="transmembrane region" description="Helical" evidence="6">
    <location>
        <begin position="349"/>
        <end position="368"/>
    </location>
</feature>
<dbReference type="AlphaFoldDB" id="A0A1X4GAC7"/>
<feature type="transmembrane region" description="Helical" evidence="6">
    <location>
        <begin position="269"/>
        <end position="292"/>
    </location>
</feature>
<dbReference type="InterPro" id="IPR052159">
    <property type="entry name" value="Competence_DNA_uptake"/>
</dbReference>
<evidence type="ECO:0000313" key="10">
    <source>
        <dbReference type="Proteomes" id="UP000192997"/>
    </source>
</evidence>
<evidence type="ECO:0000259" key="7">
    <source>
        <dbReference type="Pfam" id="PF03772"/>
    </source>
</evidence>
<dbReference type="Pfam" id="PF13567">
    <property type="entry name" value="DUF4131"/>
    <property type="match status" value="1"/>
</dbReference>
<dbReference type="GO" id="GO:0005886">
    <property type="term" value="C:plasma membrane"/>
    <property type="evidence" value="ECO:0007669"/>
    <property type="project" value="UniProtKB-SubCell"/>
</dbReference>
<dbReference type="Pfam" id="PF03772">
    <property type="entry name" value="Competence"/>
    <property type="match status" value="1"/>
</dbReference>
<feature type="transmembrane region" description="Helical" evidence="6">
    <location>
        <begin position="326"/>
        <end position="342"/>
    </location>
</feature>
<comment type="caution">
    <text evidence="9">The sequence shown here is derived from an EMBL/GenBank/DDBJ whole genome shotgun (WGS) entry which is preliminary data.</text>
</comment>
<dbReference type="RefSeq" id="WP_085727468.1">
    <property type="nucleotide sequence ID" value="NZ_NBYN01000016.1"/>
</dbReference>
<feature type="transmembrane region" description="Helical" evidence="6">
    <location>
        <begin position="520"/>
        <end position="538"/>
    </location>
</feature>
<dbReference type="Proteomes" id="UP000192997">
    <property type="component" value="Unassembled WGS sequence"/>
</dbReference>
<dbReference type="EMBL" id="NBYN01000016">
    <property type="protein sequence ID" value="OSO93990.1"/>
    <property type="molecule type" value="Genomic_DNA"/>
</dbReference>
<evidence type="ECO:0000256" key="4">
    <source>
        <dbReference type="ARBA" id="ARBA00022989"/>
    </source>
</evidence>
<evidence type="ECO:0000313" key="9">
    <source>
        <dbReference type="EMBL" id="OSO93990.1"/>
    </source>
</evidence>
<keyword evidence="5 6" id="KW-0472">Membrane</keyword>
<feature type="transmembrane region" description="Helical" evidence="6">
    <location>
        <begin position="6"/>
        <end position="34"/>
    </location>
</feature>
<feature type="domain" description="ComEC/Rec2-related protein" evidence="7">
    <location>
        <begin position="254"/>
        <end position="516"/>
    </location>
</feature>
<dbReference type="Gene3D" id="3.60.15.10">
    <property type="entry name" value="Ribonuclease Z/Hydroxyacylglutathione hydrolase-like"/>
    <property type="match status" value="1"/>
</dbReference>
<organism evidence="9 10">
    <name type="scientific">Cylindrospermopsis raciborskii CENA303</name>
    <dbReference type="NCBI Taxonomy" id="1170769"/>
    <lineage>
        <taxon>Bacteria</taxon>
        <taxon>Bacillati</taxon>
        <taxon>Cyanobacteriota</taxon>
        <taxon>Cyanophyceae</taxon>
        <taxon>Nostocales</taxon>
        <taxon>Aphanizomenonaceae</taxon>
        <taxon>Cylindrospermopsis</taxon>
    </lineage>
</organism>
<evidence type="ECO:0000259" key="8">
    <source>
        <dbReference type="Pfam" id="PF13567"/>
    </source>
</evidence>
<evidence type="ECO:0000256" key="1">
    <source>
        <dbReference type="ARBA" id="ARBA00004651"/>
    </source>
</evidence>
<dbReference type="NCBIfam" id="TIGR00360">
    <property type="entry name" value="ComEC_N-term"/>
    <property type="match status" value="1"/>
</dbReference>
<protein>
    <submittedName>
        <fullName evidence="9">Competence protein</fullName>
    </submittedName>
</protein>
<evidence type="ECO:0000256" key="6">
    <source>
        <dbReference type="SAM" id="Phobius"/>
    </source>
</evidence>
<keyword evidence="3 6" id="KW-0812">Transmembrane</keyword>
<feature type="transmembrane region" description="Helical" evidence="6">
    <location>
        <begin position="492"/>
        <end position="513"/>
    </location>
</feature>
<comment type="subcellular location">
    <subcellularLocation>
        <location evidence="1">Cell membrane</location>
        <topology evidence="1">Multi-pass membrane protein</topology>
    </subcellularLocation>
</comment>
<dbReference type="InterPro" id="IPR036866">
    <property type="entry name" value="RibonucZ/Hydroxyglut_hydro"/>
</dbReference>
<name>A0A1X4GAC7_9CYAN</name>
<keyword evidence="2" id="KW-1003">Cell membrane</keyword>
<sequence length="779" mass="86002">MIICLAYILGLLLSIFPWGGFFILGFGVLAAISFRRVFLALRRFFPYHIKSITQVQKGVNAPLTLPHPRVWLIAGLVGLIASFYCQFRTPQPGPQDVSSFISSENNTNQAQLVVVRGEVVHTPRLTRSQRGQFWFQSKQLDEVKNDRGPAGLPRVVTGKLYVTVPILQATGLYPGQQITVTGMLYKPKPADNPGGFDFQKYLRQEGSFAGLIGKQVNLIDEDIPWGWWQIRQQIVRSQVRFLGVPEGPLVSAMVLGNKAVDLPYNIRDLFVNVGLAHALAASGFQTSLILAVVLQLTKSANKKVQVFCGALGLIIFLGLAGLQPSILRAVIMGFAALIGLALDRKVEQLRSLLLAATLLLLFNPVWIWDLGFQLSFLATLGLMVTATPITQRLDWLPPLFATLISVPLAATIWTLPLLLHIFSTVAIYTVPLNIIATPLISIISIGGMISGLVSLLLSDLGGYVASFLYYPAHILIKMAEFFDHLPGNSLNIGSISIWQMLIIYGLIVATCLVPWWQKRWLLAGLIATILAVIPIWYYTSNLLKITLLATNSEPVLVIQDRGQVTLINSGDPGTGRFTILPFLRQQGINHIDWAISTNFSGDANNSWSEVINNLHIKNFLDYTSPHINPVTTQTLRELLRQEQTNYQPLSSGQSVNTGSVMANFNDDKLPILQLQVFGQNWLLIGSVKSQQIAQLAQDGKLLSPQVVWSPSESLEDLTTALKPQVAIAPTNKINKNSSDQILQGKTKLFFTGRDGAIQWDPQQNFQAFIQVSENESSNL</sequence>
<dbReference type="InterPro" id="IPR025405">
    <property type="entry name" value="DUF4131"/>
</dbReference>